<dbReference type="GO" id="GO:0090374">
    <property type="term" value="P:oligopeptide export from mitochondrion"/>
    <property type="evidence" value="ECO:0007669"/>
    <property type="project" value="TreeGrafter"/>
</dbReference>
<dbReference type="PANTHER" id="PTHR43394">
    <property type="entry name" value="ATP-DEPENDENT PERMEASE MDL1, MITOCHONDRIAL"/>
    <property type="match status" value="1"/>
</dbReference>
<feature type="compositionally biased region" description="Polar residues" evidence="16">
    <location>
        <begin position="399"/>
        <end position="412"/>
    </location>
</feature>
<dbReference type="InterPro" id="IPR001781">
    <property type="entry name" value="Znf_LIM"/>
</dbReference>
<feature type="transmembrane region" description="Helical" evidence="17">
    <location>
        <begin position="1666"/>
        <end position="1690"/>
    </location>
</feature>
<dbReference type="InterPro" id="IPR003593">
    <property type="entry name" value="AAA+_ATPase"/>
</dbReference>
<keyword evidence="7" id="KW-0547">Nucleotide-binding</keyword>
<dbReference type="PROSITE" id="PS00211">
    <property type="entry name" value="ABC_TRANSPORTER_1"/>
    <property type="match status" value="2"/>
</dbReference>
<dbReference type="CDD" id="cd18578">
    <property type="entry name" value="ABC_6TM_Pgp_ABCB1_D2_like"/>
    <property type="match status" value="1"/>
</dbReference>
<evidence type="ECO:0000256" key="14">
    <source>
        <dbReference type="ARBA" id="ARBA00023180"/>
    </source>
</evidence>
<feature type="compositionally biased region" description="Polar residues" evidence="16">
    <location>
        <begin position="456"/>
        <end position="504"/>
    </location>
</feature>
<protein>
    <submittedName>
        <fullName evidence="22">Uncharacterized protein</fullName>
    </submittedName>
</protein>
<feature type="transmembrane region" description="Helical" evidence="17">
    <location>
        <begin position="1147"/>
        <end position="1167"/>
    </location>
</feature>
<evidence type="ECO:0000256" key="1">
    <source>
        <dbReference type="ARBA" id="ARBA00004141"/>
    </source>
</evidence>
<keyword evidence="6" id="KW-0677">Repeat</keyword>
<dbReference type="Pfam" id="PF00005">
    <property type="entry name" value="ABC_tran"/>
    <property type="match status" value="2"/>
</dbReference>
<dbReference type="FunFam" id="3.40.50.300:FF:000479">
    <property type="entry name" value="Multidrug resistance protein 1A"/>
    <property type="match status" value="1"/>
</dbReference>
<dbReference type="SMART" id="SM00382">
    <property type="entry name" value="AAA"/>
    <property type="match status" value="2"/>
</dbReference>
<feature type="region of interest" description="Disordered" evidence="16">
    <location>
        <begin position="139"/>
        <end position="262"/>
    </location>
</feature>
<feature type="transmembrane region" description="Helical" evidence="17">
    <location>
        <begin position="986"/>
        <end position="1013"/>
    </location>
</feature>
<dbReference type="SUPFAM" id="SSF90123">
    <property type="entry name" value="ABC transporter transmembrane region"/>
    <property type="match status" value="2"/>
</dbReference>
<dbReference type="InterPro" id="IPR027417">
    <property type="entry name" value="P-loop_NTPase"/>
</dbReference>
<name>A0A818Y959_9BILA</name>
<dbReference type="PROSITE" id="PS50023">
    <property type="entry name" value="LIM_DOMAIN_2"/>
    <property type="match status" value="1"/>
</dbReference>
<dbReference type="PROSITE" id="PS50929">
    <property type="entry name" value="ABC_TM1F"/>
    <property type="match status" value="2"/>
</dbReference>
<dbReference type="FunFam" id="3.40.50.300:FF:000205">
    <property type="entry name" value="ABC transporter B family member 4"/>
    <property type="match status" value="1"/>
</dbReference>
<keyword evidence="9" id="KW-0067">ATP-binding</keyword>
<feature type="compositionally biased region" description="Basic and acidic residues" evidence="16">
    <location>
        <begin position="164"/>
        <end position="175"/>
    </location>
</feature>
<feature type="compositionally biased region" description="Basic residues" evidence="16">
    <location>
        <begin position="823"/>
        <end position="833"/>
    </location>
</feature>
<feature type="region of interest" description="Disordered" evidence="16">
    <location>
        <begin position="365"/>
        <end position="417"/>
    </location>
</feature>
<keyword evidence="14" id="KW-0325">Glycoprotein</keyword>
<dbReference type="PROSITE" id="PS00478">
    <property type="entry name" value="LIM_DOMAIN_1"/>
    <property type="match status" value="1"/>
</dbReference>
<evidence type="ECO:0000259" key="19">
    <source>
        <dbReference type="PROSITE" id="PS50106"/>
    </source>
</evidence>
<dbReference type="Gene3D" id="2.10.110.10">
    <property type="entry name" value="Cysteine Rich Protein"/>
    <property type="match status" value="1"/>
</dbReference>
<feature type="domain" description="ABC transporter" evidence="20">
    <location>
        <begin position="1358"/>
        <end position="1594"/>
    </location>
</feature>
<dbReference type="GO" id="GO:0016887">
    <property type="term" value="F:ATP hydrolysis activity"/>
    <property type="evidence" value="ECO:0007669"/>
    <property type="project" value="InterPro"/>
</dbReference>
<organism evidence="22 23">
    <name type="scientific">Adineta steineri</name>
    <dbReference type="NCBI Taxonomy" id="433720"/>
    <lineage>
        <taxon>Eukaryota</taxon>
        <taxon>Metazoa</taxon>
        <taxon>Spiralia</taxon>
        <taxon>Gnathifera</taxon>
        <taxon>Rotifera</taxon>
        <taxon>Eurotatoria</taxon>
        <taxon>Bdelloidea</taxon>
        <taxon>Adinetida</taxon>
        <taxon>Adinetidae</taxon>
        <taxon>Adineta</taxon>
    </lineage>
</organism>
<evidence type="ECO:0000256" key="11">
    <source>
        <dbReference type="ARBA" id="ARBA00022989"/>
    </source>
</evidence>
<dbReference type="GO" id="GO:0005524">
    <property type="term" value="F:ATP binding"/>
    <property type="evidence" value="ECO:0007669"/>
    <property type="project" value="UniProtKB-KW"/>
</dbReference>
<dbReference type="CDD" id="cd00136">
    <property type="entry name" value="PDZ_canonical"/>
    <property type="match status" value="1"/>
</dbReference>
<feature type="transmembrane region" description="Helical" evidence="17">
    <location>
        <begin position="1285"/>
        <end position="1304"/>
    </location>
</feature>
<dbReference type="InterPro" id="IPR003439">
    <property type="entry name" value="ABC_transporter-like_ATP-bd"/>
</dbReference>
<evidence type="ECO:0000256" key="2">
    <source>
        <dbReference type="ARBA" id="ARBA00007577"/>
    </source>
</evidence>
<evidence type="ECO:0000256" key="15">
    <source>
        <dbReference type="PROSITE-ProRule" id="PRU00125"/>
    </source>
</evidence>
<evidence type="ECO:0000256" key="10">
    <source>
        <dbReference type="ARBA" id="ARBA00022967"/>
    </source>
</evidence>
<feature type="transmembrane region" description="Helical" evidence="17">
    <location>
        <begin position="1252"/>
        <end position="1273"/>
    </location>
</feature>
<feature type="transmembrane region" description="Helical" evidence="17">
    <location>
        <begin position="1792"/>
        <end position="1810"/>
    </location>
</feature>
<dbReference type="Gene3D" id="2.30.42.10">
    <property type="match status" value="1"/>
</dbReference>
<evidence type="ECO:0000256" key="13">
    <source>
        <dbReference type="ARBA" id="ARBA00023136"/>
    </source>
</evidence>
<feature type="transmembrane region" description="Helical" evidence="17">
    <location>
        <begin position="1931"/>
        <end position="1950"/>
    </location>
</feature>
<feature type="domain" description="ABC transporter" evidence="20">
    <location>
        <begin position="1993"/>
        <end position="2235"/>
    </location>
</feature>
<evidence type="ECO:0000313" key="22">
    <source>
        <dbReference type="EMBL" id="CAF3751301.1"/>
    </source>
</evidence>
<evidence type="ECO:0000256" key="4">
    <source>
        <dbReference type="ARBA" id="ARBA00022692"/>
    </source>
</evidence>
<dbReference type="CDD" id="cd18577">
    <property type="entry name" value="ABC_6TM_Pgp_ABCB1_D1_like"/>
    <property type="match status" value="1"/>
</dbReference>
<dbReference type="GO" id="GO:0046872">
    <property type="term" value="F:metal ion binding"/>
    <property type="evidence" value="ECO:0007669"/>
    <property type="project" value="UniProtKB-KW"/>
</dbReference>
<evidence type="ECO:0000256" key="9">
    <source>
        <dbReference type="ARBA" id="ARBA00022840"/>
    </source>
</evidence>
<dbReference type="PANTHER" id="PTHR43394:SF27">
    <property type="entry name" value="ATP-DEPENDENT TRANSLOCASE ABCB1-LIKE"/>
    <property type="match status" value="1"/>
</dbReference>
<keyword evidence="10" id="KW-1278">Translocase</keyword>
<dbReference type="Pfam" id="PF00412">
    <property type="entry name" value="LIM"/>
    <property type="match status" value="1"/>
</dbReference>
<evidence type="ECO:0000259" key="20">
    <source>
        <dbReference type="PROSITE" id="PS50893"/>
    </source>
</evidence>
<sequence>MSTFQQNQSNGFSPILLSPSSASNKTITHNHLVLFDNSDQGSVDSDYTSLDSSKFYGNGGSSSSLHRQGRSQSIDELASTTTIPTRHFNGTLNVNKLNNDPLQFVKIHPNHDLIERAQVQLTLFESRKRLQETFKLNNHNLNNDLRNNTKSNKMNDDDDDDDRDWSKAVENWRQKREQKRKQSSVQSPNDDDGPLSIPDNEPSPPSPIKTSNKSEAKPPRPPVPTPSTEAPLPSTTNESTEQLTVPNRAPSKSPSPQRIRGPAKIHEVFIQKGVEVRGFGFKLNGGPAQNRPIYISTLEDGSPADKAGLCVDDELIAMNDENIEHMTFDQVRKILKERNLRGSIKMLVRTYEDIVDDNSQTITSGLTVEQHSRTPSPQKPLSNSRSTTPASSYSSTMTRTTELSYTTPSNIHSPVYEFPPYTPPSSIPSTDTIKTIPVQQTPIIPLTIGAPKPFRSTPSIMLDSPNSNETTTKPVVDEQPSSVSKPTLPNLDNASNSNPVTPSSDVIKPPVPPTATKPKLSPPPPLTSVEDLLHGTSDNNSHDQQRNESLITQTRQSVEKQMNQLQQELVLDFPHAQKPREQAPINIPISFVNAPMLSSISQQDLNLMHNNSKINGRKVDQYENVINYLETSHHHQQQQQQQSSPSYLKRSLQDIPSMSTIMNRSSAAHQSDRTVTEMKISLPSPTLLQQQQQKKVTSQIDEKKPQQRITNKQLHTSLNLVPKKSHHEDRSWITNDQQKPLVIAAPPPPPLALSSHKTGKNLTSHRPISQTYQQDLPMNVSTSKQISMFHYGEPVDNLHYRPLRNNNHQQQQQQQRDFDVSAHRHQQKNRTKSPIRTTINSNNNRVLSVSGKLHCSRCNEELGQGSAMVIESLGLYYHIECFRCFVCNIPLSSSFEGTDVRVRSNRLHCQNCFSDENEIYLGVWRSNTFVSTFVVIPNNWQTMKKTNEDDDETSTLIDKRLKEDDEKTSPTVNVWQLFRFADKIDCLLLSVGGCFCLITTICSIIFFILYGIIGGIFANDQTNTCNLYSNAHCPFGIELNEYNFDKMNKYCNLSMEHNNSTNTIRQRLMPNIYLLIVFSGIELFSFSLQYILFEISCKRQVNRIRILLFESLIKRDVTYFDSITTTSLNSSIFENVEKIRGAIGWELSIIVTDIGIIIGIILTSFIINWRLSFLTFLLIPLIILSSIVFAKETARATVNEFQSYSKANNVAEEVFGSLRTVISLNGIQFEKNRYENHLNETIKTGRRKGLAYGIYNGIIQFILHCVYPISLYYGSILMNETNSTMTITTLLIFIMCLVESLLFISSIGPFVQLLAEATGAARSIWQLIDESIEDEEIKKRSIIIKSKKDKPIISRGEVVFNNVSFSYPTRPTVQVLHNLSFVVEAGKTIALVGASGSGKSTCVQLLLAFYDLSSGKIEIDGHSISDFNIEQLRQSIGVVSQEPILFATSIYENIRLGNENATQSDIEEAAQQANAHQFIERLPQKYETLVGERGVHLSGGEKQRIALARALISKPSLLILDEATSALDYENEIIVQEALDRACQNRTTIIIAHRLSTIEKADSIYVFRDGIIVENGNHQSLMTLNGVYAELVQFQQNKFHSSVENHQEKENRNVINDYDQYHDEQIQISNDEFFEKEKDKETEDEEDNLHPLISFFEIMRLNRPEWMFIVAGIISCLGCGLATPIVAILYGYTIKILATCHNRSQQERLYIMYFLFFILAIIIFFLRLGQAYFFSYSGSSLSHRLRSKAFFTMLSQEIAWHDRPENHSGALCVRLSSDAEAVQKMTGIRISLLFEAIGSFGIGFIIGIIFCWQLALIVAGYIAFLCILSLIHIKWNSGLYLRHGHLIEEASSITIEVFQNIRTVKQLTQEKRFVKKYKEVINQTFITTRIYLCVSGIIAALTVVTLPLILCVIYLEAINLVEQGILKSSNLIFAFTISTFCLHIVEMVFIMQEEWEQSASAANDFLKLFRRKPLIDNGDITKGIIIKNFKGNIHLKDIHFRYPLRRNHVVLNEFQLKIQSGQRIALVGPSGCGKSTIIQLLQRFYDVDKGQILFDGYDIRSLNLKWMRSQLGLVNQEPILFNMTIRENITYGLTTFTEEQMIQSAQKANIHQLIETLPDGYNTHVGLRGVQLSGGEKQRIAIARILIRQPKILLFDEATSALDSYNEQIVQHALDQVTSIDDLNKCTTITIAHRLSTIESSDLIVVFNEQGQIIESPARHEQLMAHRGPYFRMQTNHNTQQNQ</sequence>
<evidence type="ECO:0000256" key="17">
    <source>
        <dbReference type="SAM" id="Phobius"/>
    </source>
</evidence>
<evidence type="ECO:0000256" key="8">
    <source>
        <dbReference type="ARBA" id="ARBA00022833"/>
    </source>
</evidence>
<keyword evidence="12 15" id="KW-0440">LIM domain</keyword>
<dbReference type="SMART" id="SM00228">
    <property type="entry name" value="PDZ"/>
    <property type="match status" value="1"/>
</dbReference>
<gene>
    <name evidence="22" type="ORF">OKA104_LOCUS15698</name>
</gene>
<dbReference type="SUPFAM" id="SSF52540">
    <property type="entry name" value="P-loop containing nucleoside triphosphate hydrolases"/>
    <property type="match status" value="2"/>
</dbReference>
<feature type="domain" description="ABC transmembrane type-1" evidence="21">
    <location>
        <begin position="1670"/>
        <end position="1957"/>
    </location>
</feature>
<comment type="caution">
    <text evidence="22">The sequence shown here is derived from an EMBL/GenBank/DDBJ whole genome shotgun (WGS) entry which is preliminary data.</text>
</comment>
<dbReference type="InterPro" id="IPR001478">
    <property type="entry name" value="PDZ"/>
</dbReference>
<feature type="domain" description="ABC transmembrane type-1" evidence="21">
    <location>
        <begin position="991"/>
        <end position="1316"/>
    </location>
</feature>
<evidence type="ECO:0000259" key="21">
    <source>
        <dbReference type="PROSITE" id="PS50929"/>
    </source>
</evidence>
<dbReference type="EMBL" id="CAJOAY010000871">
    <property type="protein sequence ID" value="CAF3751301.1"/>
    <property type="molecule type" value="Genomic_DNA"/>
</dbReference>
<proteinExistence type="inferred from homology"/>
<feature type="transmembrane region" description="Helical" evidence="17">
    <location>
        <begin position="1173"/>
        <end position="1190"/>
    </location>
</feature>
<dbReference type="PROSITE" id="PS50106">
    <property type="entry name" value="PDZ"/>
    <property type="match status" value="1"/>
</dbReference>
<dbReference type="CDD" id="cd03249">
    <property type="entry name" value="ABC_MTABC3_MDL1_MDL2"/>
    <property type="match status" value="2"/>
</dbReference>
<dbReference type="Gene3D" id="3.40.50.300">
    <property type="entry name" value="P-loop containing nucleotide triphosphate hydrolases"/>
    <property type="match status" value="2"/>
</dbReference>
<evidence type="ECO:0000256" key="5">
    <source>
        <dbReference type="ARBA" id="ARBA00022723"/>
    </source>
</evidence>
<feature type="compositionally biased region" description="Low complexity" evidence="16">
    <location>
        <begin position="382"/>
        <end position="398"/>
    </location>
</feature>
<dbReference type="Pfam" id="PF00664">
    <property type="entry name" value="ABC_membrane"/>
    <property type="match status" value="2"/>
</dbReference>
<feature type="domain" description="LIM zinc-binding" evidence="18">
    <location>
        <begin position="853"/>
        <end position="919"/>
    </location>
</feature>
<keyword evidence="3" id="KW-0813">Transport</keyword>
<dbReference type="Proteomes" id="UP000663881">
    <property type="component" value="Unassembled WGS sequence"/>
</dbReference>
<evidence type="ECO:0000256" key="7">
    <source>
        <dbReference type="ARBA" id="ARBA00022741"/>
    </source>
</evidence>
<dbReference type="PROSITE" id="PS50893">
    <property type="entry name" value="ABC_TRANSPORTER_2"/>
    <property type="match status" value="2"/>
</dbReference>
<dbReference type="InterPro" id="IPR017871">
    <property type="entry name" value="ABC_transporter-like_CS"/>
</dbReference>
<dbReference type="InterPro" id="IPR011527">
    <property type="entry name" value="ABC1_TM_dom"/>
</dbReference>
<keyword evidence="5 15" id="KW-0479">Metal-binding</keyword>
<feature type="compositionally biased region" description="Polar residues" evidence="16">
    <location>
        <begin position="365"/>
        <end position="381"/>
    </location>
</feature>
<feature type="region of interest" description="Disordered" evidence="16">
    <location>
        <begin position="447"/>
        <end position="549"/>
    </location>
</feature>
<dbReference type="InterPro" id="IPR036640">
    <property type="entry name" value="ABC1_TM_sf"/>
</dbReference>
<comment type="subcellular location">
    <subcellularLocation>
        <location evidence="1">Membrane</location>
        <topology evidence="1">Multi-pass membrane protein</topology>
    </subcellularLocation>
</comment>
<evidence type="ECO:0000256" key="16">
    <source>
        <dbReference type="SAM" id="MobiDB-lite"/>
    </source>
</evidence>
<feature type="compositionally biased region" description="Pro residues" evidence="16">
    <location>
        <begin position="509"/>
        <end position="526"/>
    </location>
</feature>
<dbReference type="GO" id="GO:0015421">
    <property type="term" value="F:ABC-type oligopeptide transporter activity"/>
    <property type="evidence" value="ECO:0007669"/>
    <property type="project" value="TreeGrafter"/>
</dbReference>
<dbReference type="Pfam" id="PF00595">
    <property type="entry name" value="PDZ"/>
    <property type="match status" value="1"/>
</dbReference>
<feature type="transmembrane region" description="Helical" evidence="17">
    <location>
        <begin position="1072"/>
        <end position="1093"/>
    </location>
</feature>
<feature type="region of interest" description="Disordered" evidence="16">
    <location>
        <begin position="807"/>
        <end position="837"/>
    </location>
</feature>
<feature type="compositionally biased region" description="Polar residues" evidence="16">
    <location>
        <begin position="234"/>
        <end position="256"/>
    </location>
</feature>
<comment type="similarity">
    <text evidence="2">Belongs to the ABC transporter superfamily. ABCB family. Multidrug resistance exporter (TC 3.A.1.201) subfamily.</text>
</comment>
<accession>A0A818Y959</accession>
<dbReference type="CDD" id="cd08368">
    <property type="entry name" value="LIM"/>
    <property type="match status" value="1"/>
</dbReference>
<feature type="transmembrane region" description="Helical" evidence="17">
    <location>
        <begin position="1890"/>
        <end position="1915"/>
    </location>
</feature>
<feature type="transmembrane region" description="Helical" evidence="17">
    <location>
        <begin position="1710"/>
        <end position="1734"/>
    </location>
</feature>
<evidence type="ECO:0000313" key="23">
    <source>
        <dbReference type="Proteomes" id="UP000663881"/>
    </source>
</evidence>
<evidence type="ECO:0000256" key="12">
    <source>
        <dbReference type="ARBA" id="ARBA00023038"/>
    </source>
</evidence>
<keyword evidence="13 17" id="KW-0472">Membrane</keyword>
<feature type="domain" description="PDZ" evidence="19">
    <location>
        <begin position="267"/>
        <end position="337"/>
    </location>
</feature>
<evidence type="ECO:0000259" key="18">
    <source>
        <dbReference type="PROSITE" id="PS50023"/>
    </source>
</evidence>
<feature type="transmembrane region" description="Helical" evidence="17">
    <location>
        <begin position="1816"/>
        <end position="1833"/>
    </location>
</feature>
<keyword evidence="8 15" id="KW-0862">Zinc</keyword>
<feature type="compositionally biased region" description="Low complexity" evidence="16">
    <location>
        <begin position="139"/>
        <end position="152"/>
    </location>
</feature>
<dbReference type="Gene3D" id="1.20.1560.10">
    <property type="entry name" value="ABC transporter type 1, transmembrane domain"/>
    <property type="match status" value="1"/>
</dbReference>
<dbReference type="GO" id="GO:0005743">
    <property type="term" value="C:mitochondrial inner membrane"/>
    <property type="evidence" value="ECO:0007669"/>
    <property type="project" value="TreeGrafter"/>
</dbReference>
<dbReference type="InterPro" id="IPR036034">
    <property type="entry name" value="PDZ_sf"/>
</dbReference>
<evidence type="ECO:0000256" key="6">
    <source>
        <dbReference type="ARBA" id="ARBA00022737"/>
    </source>
</evidence>
<dbReference type="SUPFAM" id="SSF50156">
    <property type="entry name" value="PDZ domain-like"/>
    <property type="match status" value="1"/>
</dbReference>
<dbReference type="InterPro" id="IPR039421">
    <property type="entry name" value="Type_1_exporter"/>
</dbReference>
<reference evidence="22" key="1">
    <citation type="submission" date="2021-02" db="EMBL/GenBank/DDBJ databases">
        <authorList>
            <person name="Nowell W R."/>
        </authorList>
    </citation>
    <scope>NUCLEOTIDE SEQUENCE</scope>
</reference>
<keyword evidence="11 17" id="KW-1133">Transmembrane helix</keyword>
<evidence type="ECO:0000256" key="3">
    <source>
        <dbReference type="ARBA" id="ARBA00022448"/>
    </source>
</evidence>
<keyword evidence="4 17" id="KW-0812">Transmembrane</keyword>
<dbReference type="SMART" id="SM00132">
    <property type="entry name" value="LIM"/>
    <property type="match status" value="1"/>
</dbReference>